<reference evidence="2" key="1">
    <citation type="journal article" date="2015" name="PLoS Genet.">
        <title>The dynamic genome and transcriptome of the human fungal pathogen Blastomyces and close relative Emmonsia.</title>
        <authorList>
            <person name="Munoz J.F."/>
            <person name="Gauthier G.M."/>
            <person name="Desjardins C.A."/>
            <person name="Gallo J.E."/>
            <person name="Holder J."/>
            <person name="Sullivan T.D."/>
            <person name="Marty A.J."/>
            <person name="Carmen J.C."/>
            <person name="Chen Z."/>
            <person name="Ding L."/>
            <person name="Gujja S."/>
            <person name="Magrini V."/>
            <person name="Misas E."/>
            <person name="Mitreva M."/>
            <person name="Priest M."/>
            <person name="Saif S."/>
            <person name="Whiston E.A."/>
            <person name="Young S."/>
            <person name="Zeng Q."/>
            <person name="Goldman W.E."/>
            <person name="Mardis E.R."/>
            <person name="Taylor J.W."/>
            <person name="McEwen J.G."/>
            <person name="Clay O.K."/>
            <person name="Klein B.S."/>
            <person name="Cuomo C.A."/>
        </authorList>
    </citation>
    <scope>NUCLEOTIDE SEQUENCE [LARGE SCALE GENOMIC DNA]</scope>
    <source>
        <strain evidence="2">UAMH 139</strain>
    </source>
</reference>
<keyword evidence="2" id="KW-1185">Reference proteome</keyword>
<protein>
    <submittedName>
        <fullName evidence="1">Uncharacterized protein</fullName>
    </submittedName>
</protein>
<dbReference type="EMBL" id="LDEV01002803">
    <property type="protein sequence ID" value="KLJ07554.1"/>
    <property type="molecule type" value="Genomic_DNA"/>
</dbReference>
<name>A0A0H1B7X8_9EURO</name>
<proteinExistence type="predicted"/>
<sequence>ISYNLIINILNSENFIYLYLSIEEFDDSISIHLIIICKFTLTVYIQFHLNHTTFEDLIQ</sequence>
<organism evidence="1 2">
    <name type="scientific">Blastomyces silverae</name>
    <dbReference type="NCBI Taxonomy" id="2060906"/>
    <lineage>
        <taxon>Eukaryota</taxon>
        <taxon>Fungi</taxon>
        <taxon>Dikarya</taxon>
        <taxon>Ascomycota</taxon>
        <taxon>Pezizomycotina</taxon>
        <taxon>Eurotiomycetes</taxon>
        <taxon>Eurotiomycetidae</taxon>
        <taxon>Onygenales</taxon>
        <taxon>Ajellomycetaceae</taxon>
        <taxon>Blastomyces</taxon>
    </lineage>
</organism>
<gene>
    <name evidence="1" type="ORF">EMPG_16969</name>
</gene>
<feature type="non-terminal residue" evidence="1">
    <location>
        <position position="1"/>
    </location>
</feature>
<dbReference type="Proteomes" id="UP000053573">
    <property type="component" value="Unassembled WGS sequence"/>
</dbReference>
<dbReference type="AlphaFoldDB" id="A0A0H1B7X8"/>
<accession>A0A0H1B7X8</accession>
<evidence type="ECO:0000313" key="2">
    <source>
        <dbReference type="Proteomes" id="UP000053573"/>
    </source>
</evidence>
<evidence type="ECO:0000313" key="1">
    <source>
        <dbReference type="EMBL" id="KLJ07554.1"/>
    </source>
</evidence>
<comment type="caution">
    <text evidence="1">The sequence shown here is derived from an EMBL/GenBank/DDBJ whole genome shotgun (WGS) entry which is preliminary data.</text>
</comment>
<dbReference type="OrthoDB" id="10444794at2759"/>
<feature type="non-terminal residue" evidence="1">
    <location>
        <position position="59"/>
    </location>
</feature>